<gene>
    <name evidence="1" type="ORF">MTR67_022308</name>
</gene>
<name>A0AAF0QV50_SOLVR</name>
<evidence type="ECO:0000313" key="1">
    <source>
        <dbReference type="EMBL" id="WMV28923.1"/>
    </source>
</evidence>
<reference evidence="1" key="1">
    <citation type="submission" date="2023-08" db="EMBL/GenBank/DDBJ databases">
        <title>A de novo genome assembly of Solanum verrucosum Schlechtendal, a Mexican diploid species geographically isolated from the other diploid A-genome species in potato relatives.</title>
        <authorList>
            <person name="Hosaka K."/>
        </authorList>
    </citation>
    <scope>NUCLEOTIDE SEQUENCE</scope>
    <source>
        <tissue evidence="1">Young leaves</tissue>
    </source>
</reference>
<organism evidence="1 2">
    <name type="scientific">Solanum verrucosum</name>
    <dbReference type="NCBI Taxonomy" id="315347"/>
    <lineage>
        <taxon>Eukaryota</taxon>
        <taxon>Viridiplantae</taxon>
        <taxon>Streptophyta</taxon>
        <taxon>Embryophyta</taxon>
        <taxon>Tracheophyta</taxon>
        <taxon>Spermatophyta</taxon>
        <taxon>Magnoliopsida</taxon>
        <taxon>eudicotyledons</taxon>
        <taxon>Gunneridae</taxon>
        <taxon>Pentapetalae</taxon>
        <taxon>asterids</taxon>
        <taxon>lamiids</taxon>
        <taxon>Solanales</taxon>
        <taxon>Solanaceae</taxon>
        <taxon>Solanoideae</taxon>
        <taxon>Solaneae</taxon>
        <taxon>Solanum</taxon>
    </lineage>
</organism>
<proteinExistence type="predicted"/>
<evidence type="ECO:0000313" key="2">
    <source>
        <dbReference type="Proteomes" id="UP001234989"/>
    </source>
</evidence>
<dbReference type="AlphaFoldDB" id="A0AAF0QV50"/>
<protein>
    <submittedName>
        <fullName evidence="1">Uncharacterized protein</fullName>
    </submittedName>
</protein>
<dbReference type="Proteomes" id="UP001234989">
    <property type="component" value="Chromosome 5"/>
</dbReference>
<keyword evidence="2" id="KW-1185">Reference proteome</keyword>
<sequence length="79" mass="9567">MFMLKKYHKNEDYIVKRDSIVLDKDLHYEEDSVQLRFLIEMLELRTNEIKLVKIQVLRIINRRSIEIISSARQLLARPP</sequence>
<dbReference type="EMBL" id="CP133616">
    <property type="protein sequence ID" value="WMV28923.1"/>
    <property type="molecule type" value="Genomic_DNA"/>
</dbReference>
<accession>A0AAF0QV50</accession>